<protein>
    <submittedName>
        <fullName evidence="7">Protein containing Por secretion system C-terminal sorting domain</fullName>
    </submittedName>
</protein>
<keyword evidence="4" id="KW-0732">Signal</keyword>
<keyword evidence="2" id="KW-0134">Cell wall</keyword>
<evidence type="ECO:0000256" key="3">
    <source>
        <dbReference type="ARBA" id="ARBA00022525"/>
    </source>
</evidence>
<organism evidence="7">
    <name type="scientific">Lentimicrobium saccharophilum</name>
    <dbReference type="NCBI Taxonomy" id="1678841"/>
    <lineage>
        <taxon>Bacteria</taxon>
        <taxon>Pseudomonadati</taxon>
        <taxon>Bacteroidota</taxon>
        <taxon>Bacteroidia</taxon>
        <taxon>Bacteroidales</taxon>
        <taxon>Lentimicrobiaceae</taxon>
        <taxon>Lentimicrobium</taxon>
    </lineage>
</organism>
<proteinExistence type="predicted"/>
<dbReference type="InterPro" id="IPR051648">
    <property type="entry name" value="CWI-Assembly_Regulator"/>
</dbReference>
<dbReference type="EMBL" id="DF968183">
    <property type="protein sequence ID" value="GAP44266.1"/>
    <property type="molecule type" value="Genomic_DNA"/>
</dbReference>
<evidence type="ECO:0000256" key="5">
    <source>
        <dbReference type="ARBA" id="ARBA00023180"/>
    </source>
</evidence>
<evidence type="ECO:0000256" key="4">
    <source>
        <dbReference type="ARBA" id="ARBA00022729"/>
    </source>
</evidence>
<dbReference type="Proteomes" id="UP000053091">
    <property type="component" value="Unassembled WGS sequence"/>
</dbReference>
<evidence type="ECO:0000256" key="1">
    <source>
        <dbReference type="ARBA" id="ARBA00004191"/>
    </source>
</evidence>
<gene>
    <name evidence="7" type="ORF">TBC1_1267</name>
</gene>
<dbReference type="PANTHER" id="PTHR31018:SF3">
    <property type="entry name" value="RECEPTOR PROTEIN-TYROSINE KINASE"/>
    <property type="match status" value="1"/>
</dbReference>
<keyword evidence="5" id="KW-0325">Glycoprotein</keyword>
<dbReference type="InterPro" id="IPR026444">
    <property type="entry name" value="Secre_tail"/>
</dbReference>
<dbReference type="Gene3D" id="3.80.20.20">
    <property type="entry name" value="Receptor L-domain"/>
    <property type="match status" value="5"/>
</dbReference>
<reference evidence="7" key="1">
    <citation type="journal article" date="2015" name="Genome Announc.">
        <title>Draft Genome Sequence of Bacteroidales Strain TBC1, a Novel Isolate from a Methanogenic Wastewater Treatment System.</title>
        <authorList>
            <person name="Tourlousse D.M."/>
            <person name="Matsuura N."/>
            <person name="Sun L."/>
            <person name="Toyonaga M."/>
            <person name="Kuroda K."/>
            <person name="Ohashi A."/>
            <person name="Cruz R."/>
            <person name="Yamaguchi T."/>
            <person name="Sekiguchi Y."/>
        </authorList>
    </citation>
    <scope>NUCLEOTIDE SEQUENCE [LARGE SCALE GENOMIC DNA]</scope>
    <source>
        <strain evidence="7">TBC1</strain>
    </source>
</reference>
<dbReference type="GO" id="GO:0030313">
    <property type="term" value="C:cell envelope"/>
    <property type="evidence" value="ECO:0007669"/>
    <property type="project" value="UniProtKB-SubCell"/>
</dbReference>
<accession>A0A0S7BTT2</accession>
<dbReference type="PATRIC" id="fig|1678841.3.peg.2732"/>
<evidence type="ECO:0000313" key="7">
    <source>
        <dbReference type="EMBL" id="GAP44266.1"/>
    </source>
</evidence>
<dbReference type="SUPFAM" id="SSF52058">
    <property type="entry name" value="L domain-like"/>
    <property type="match status" value="4"/>
</dbReference>
<dbReference type="AlphaFoldDB" id="A0A0S7BTT2"/>
<dbReference type="STRING" id="1678841.TBC1_1267"/>
<evidence type="ECO:0000313" key="8">
    <source>
        <dbReference type="Proteomes" id="UP000053091"/>
    </source>
</evidence>
<dbReference type="Pfam" id="PF18962">
    <property type="entry name" value="Por_Secre_tail"/>
    <property type="match status" value="1"/>
</dbReference>
<dbReference type="NCBIfam" id="TIGR04183">
    <property type="entry name" value="Por_Secre_tail"/>
    <property type="match status" value="1"/>
</dbReference>
<keyword evidence="3" id="KW-0964">Secreted</keyword>
<evidence type="ECO:0000259" key="6">
    <source>
        <dbReference type="Pfam" id="PF18962"/>
    </source>
</evidence>
<comment type="subcellular location">
    <subcellularLocation>
        <location evidence="1">Secreted</location>
        <location evidence="1">Cell wall</location>
    </subcellularLocation>
</comment>
<dbReference type="InterPro" id="IPR036941">
    <property type="entry name" value="Rcpt_L-dom_sf"/>
</dbReference>
<feature type="domain" description="Secretion system C-terminal sorting" evidence="6">
    <location>
        <begin position="517"/>
        <end position="593"/>
    </location>
</feature>
<evidence type="ECO:0000256" key="2">
    <source>
        <dbReference type="ARBA" id="ARBA00022512"/>
    </source>
</evidence>
<sequence>MIMGNVTLSSLTELENIDTSSITGIYIYDNLSLSTCEATWLCAYLASPNGSVNIYSNAPGCNNPSEVADGCGIVLPCLPFGNYYFLSQDDINNFQTNYPGCTEIEGYVTIQGDDITNLDGLNVLTSIGGILEIGKDYGGNGNPVLTDLTGLENLTSIGRFLSIEDNDALTNLTGLENLVSIGEGFKIYSNNFLTSLTGLESLTSIGGDLNIYNNADLASLTGVESLTSIGGDLNIYNNADLASLTGLENLTTIGEYPSKNGKASLASLTLFDNVASIGGNCSIYDNYALSNLTGLEGLTSIGGNFSICDNYALTNLTGLENLASIEGDLDIYYNNALTSLTGLEGLNSIGGDLDIYYNAALTSLTGVEGLASIGGSLTISSECLTCLTGLDNLTSIGEDLRILGPIMNGSSSLTSLTGLENLASIGGTLEISNHYFLTNLTGLENIAAESIINLRIFNNSDLSSCAVQSICDYLAAPNGTIEIAYNAPGCNSQQEVQEACWILHIENRPTGEEQLNVYPNPAYNRMILNLNTTFSGSFRVCLYNLTGICLKSWQFETQSSGTKEFVMDISEIPAGIYFFRLQIGNEVVTRKIIKVK</sequence>
<name>A0A0S7BTT2_9BACT</name>
<keyword evidence="8" id="KW-1185">Reference proteome</keyword>
<dbReference type="PANTHER" id="PTHR31018">
    <property type="entry name" value="SPORULATION-SPECIFIC PROTEIN-RELATED"/>
    <property type="match status" value="1"/>
</dbReference>